<keyword evidence="1" id="KW-1185">Reference proteome</keyword>
<dbReference type="PANTHER" id="PTHR36795:SF2">
    <property type="entry name" value="OS01G0938400 PROTEIN"/>
    <property type="match status" value="1"/>
</dbReference>
<gene>
    <name evidence="2" type="primary">LOC115751066</name>
</gene>
<organism evidence="1 2">
    <name type="scientific">Rhodamnia argentea</name>
    <dbReference type="NCBI Taxonomy" id="178133"/>
    <lineage>
        <taxon>Eukaryota</taxon>
        <taxon>Viridiplantae</taxon>
        <taxon>Streptophyta</taxon>
        <taxon>Embryophyta</taxon>
        <taxon>Tracheophyta</taxon>
        <taxon>Spermatophyta</taxon>
        <taxon>Magnoliopsida</taxon>
        <taxon>eudicotyledons</taxon>
        <taxon>Gunneridae</taxon>
        <taxon>Pentapetalae</taxon>
        <taxon>rosids</taxon>
        <taxon>malvids</taxon>
        <taxon>Myrtales</taxon>
        <taxon>Myrtaceae</taxon>
        <taxon>Myrtoideae</taxon>
        <taxon>Myrteae</taxon>
        <taxon>Australasian group</taxon>
        <taxon>Rhodamnia</taxon>
    </lineage>
</organism>
<dbReference type="AlphaFoldDB" id="A0A8B8QBW0"/>
<evidence type="ECO:0000313" key="2">
    <source>
        <dbReference type="RefSeq" id="XP_030544631.1"/>
    </source>
</evidence>
<sequence length="197" mass="21922">MRLNCLCELNLKVKSFIPTNPTSASDPSSPASDISTPVSLPPSLFLMASAAKFPYQRLKTEGDGDGDGDAGGLVLDGHVFERYRAIVRSKLWYARLKRVGVKRRFKLRVPGLRRLLRRRARLVRAARVSCAKVLRRLKESQSHFGDLFAGNYLFLQVNPTPVKKHLERSAAGERGRAYGVGGHGSSPKVSVQRFARY</sequence>
<reference evidence="2" key="1">
    <citation type="submission" date="2025-08" db="UniProtKB">
        <authorList>
            <consortium name="RefSeq"/>
        </authorList>
    </citation>
    <scope>IDENTIFICATION</scope>
    <source>
        <tissue evidence="2">Leaf</tissue>
    </source>
</reference>
<evidence type="ECO:0000313" key="1">
    <source>
        <dbReference type="Proteomes" id="UP000827889"/>
    </source>
</evidence>
<dbReference type="Proteomes" id="UP000827889">
    <property type="component" value="Chromosome 11"/>
</dbReference>
<dbReference type="PANTHER" id="PTHR36795">
    <property type="entry name" value="OS01G0938400 PROTEIN"/>
    <property type="match status" value="1"/>
</dbReference>
<dbReference type="KEGG" id="rarg:115751066"/>
<accession>A0A8B8QBW0</accession>
<proteinExistence type="predicted"/>
<dbReference type="OrthoDB" id="1932414at2759"/>
<protein>
    <submittedName>
        <fullName evidence="2">Uncharacterized protein LOC115751066</fullName>
    </submittedName>
</protein>
<name>A0A8B8QBW0_9MYRT</name>
<dbReference type="RefSeq" id="XP_030544631.1">
    <property type="nucleotide sequence ID" value="XM_030688771.2"/>
</dbReference>
<dbReference type="GeneID" id="115751066"/>